<dbReference type="Proteomes" id="UP000705867">
    <property type="component" value="Unassembled WGS sequence"/>
</dbReference>
<sequence length="84" mass="9403">MYMEDGVHISKADDGSFIVRLMVRRKRQKEDKGAVMVNEKDCKTHTARNEKEALSIIKTALSTITAGKMEEDDYAAAFHEAAKA</sequence>
<reference evidence="1" key="1">
    <citation type="journal article" date="2021" name="bioRxiv">
        <title>Unraveling nitrogen, sulfur and carbon metabolic pathways and microbial community transcriptional responses to substrate deprivation and toxicity stresses in a bioreactor mimicking anoxic brackish coastal sediment conditions.</title>
        <authorList>
            <person name="Martins P.D."/>
            <person name="Echeveste M.J."/>
            <person name="Arshad A."/>
            <person name="Kurth J."/>
            <person name="Ouboter H."/>
            <person name="Jetten M.S.M."/>
            <person name="Welte C.U."/>
        </authorList>
    </citation>
    <scope>NUCLEOTIDE SEQUENCE</scope>
    <source>
        <strain evidence="1">MAG_39</strain>
    </source>
</reference>
<organism evidence="1 2">
    <name type="scientific">Candidatus Nitrobium versatile</name>
    <dbReference type="NCBI Taxonomy" id="2884831"/>
    <lineage>
        <taxon>Bacteria</taxon>
        <taxon>Pseudomonadati</taxon>
        <taxon>Nitrospirota</taxon>
        <taxon>Nitrospiria</taxon>
        <taxon>Nitrospirales</taxon>
        <taxon>Nitrospiraceae</taxon>
        <taxon>Candidatus Nitrobium</taxon>
    </lineage>
</organism>
<name>A0A953SH59_9BACT</name>
<gene>
    <name evidence="1" type="ORF">K8I29_19535</name>
</gene>
<dbReference type="AlphaFoldDB" id="A0A953SH59"/>
<evidence type="ECO:0000313" key="2">
    <source>
        <dbReference type="Proteomes" id="UP000705867"/>
    </source>
</evidence>
<dbReference type="EMBL" id="JAIOIV010000151">
    <property type="protein sequence ID" value="MBZ0158396.1"/>
    <property type="molecule type" value="Genomic_DNA"/>
</dbReference>
<reference evidence="1" key="2">
    <citation type="submission" date="2021-08" db="EMBL/GenBank/DDBJ databases">
        <authorList>
            <person name="Dalcin Martins P."/>
        </authorList>
    </citation>
    <scope>NUCLEOTIDE SEQUENCE</scope>
    <source>
        <strain evidence="1">MAG_39</strain>
    </source>
</reference>
<accession>A0A953SH59</accession>
<proteinExistence type="predicted"/>
<comment type="caution">
    <text evidence="1">The sequence shown here is derived from an EMBL/GenBank/DDBJ whole genome shotgun (WGS) entry which is preliminary data.</text>
</comment>
<protein>
    <submittedName>
        <fullName evidence="1">Uncharacterized protein</fullName>
    </submittedName>
</protein>
<evidence type="ECO:0000313" key="1">
    <source>
        <dbReference type="EMBL" id="MBZ0158396.1"/>
    </source>
</evidence>